<dbReference type="InterPro" id="IPR036388">
    <property type="entry name" value="WH-like_DNA-bd_sf"/>
</dbReference>
<sequence length="158" mass="17422">MTRKTDYALVALSRLAKERKGENRPLSARQLADEYQLPLPLLMNVLKELHRAGILSSRRGSNGGYSLVSLPENISLRHIIEVLEGPVNIALCSDSGHQENEEDCPSCTIMNCCPISDPIQRLNGMLQNFLERISLADLTTLESNLESNLPLAGLGVRV</sequence>
<proteinExistence type="predicted"/>
<dbReference type="InterPro" id="IPR000944">
    <property type="entry name" value="Tscrpt_reg_Rrf2"/>
</dbReference>
<accession>A0A8A4TEM7</accession>
<evidence type="ECO:0000313" key="1">
    <source>
        <dbReference type="EMBL" id="QTD47674.1"/>
    </source>
</evidence>
<name>A0A8A4TEM7_SULCO</name>
<dbReference type="PROSITE" id="PS51197">
    <property type="entry name" value="HTH_RRF2_2"/>
    <property type="match status" value="1"/>
</dbReference>
<dbReference type="RefSeq" id="WP_237377341.1">
    <property type="nucleotide sequence ID" value="NZ_CP071793.1"/>
</dbReference>
<dbReference type="AlphaFoldDB" id="A0A8A4TEM7"/>
<dbReference type="InterPro" id="IPR036390">
    <property type="entry name" value="WH_DNA-bd_sf"/>
</dbReference>
<dbReference type="NCBIfam" id="TIGR00738">
    <property type="entry name" value="rrf2_super"/>
    <property type="match status" value="1"/>
</dbReference>
<dbReference type="GO" id="GO:0003700">
    <property type="term" value="F:DNA-binding transcription factor activity"/>
    <property type="evidence" value="ECO:0007669"/>
    <property type="project" value="TreeGrafter"/>
</dbReference>
<dbReference type="InterPro" id="IPR030489">
    <property type="entry name" value="TR_Rrf2-type_CS"/>
</dbReference>
<organism evidence="1 2">
    <name type="scientific">Sulfidibacter corallicola</name>
    <dbReference type="NCBI Taxonomy" id="2818388"/>
    <lineage>
        <taxon>Bacteria</taxon>
        <taxon>Pseudomonadati</taxon>
        <taxon>Acidobacteriota</taxon>
        <taxon>Holophagae</taxon>
        <taxon>Acanthopleuribacterales</taxon>
        <taxon>Acanthopleuribacteraceae</taxon>
        <taxon>Sulfidibacter</taxon>
    </lineage>
</organism>
<keyword evidence="2" id="KW-1185">Reference proteome</keyword>
<dbReference type="Gene3D" id="1.10.10.10">
    <property type="entry name" value="Winged helix-like DNA-binding domain superfamily/Winged helix DNA-binding domain"/>
    <property type="match status" value="1"/>
</dbReference>
<dbReference type="Proteomes" id="UP000663929">
    <property type="component" value="Chromosome"/>
</dbReference>
<evidence type="ECO:0000313" key="2">
    <source>
        <dbReference type="Proteomes" id="UP000663929"/>
    </source>
</evidence>
<gene>
    <name evidence="1" type="ORF">J3U87_18945</name>
</gene>
<dbReference type="Pfam" id="PF02082">
    <property type="entry name" value="Rrf2"/>
    <property type="match status" value="1"/>
</dbReference>
<dbReference type="SUPFAM" id="SSF46785">
    <property type="entry name" value="Winged helix' DNA-binding domain"/>
    <property type="match status" value="1"/>
</dbReference>
<dbReference type="GO" id="GO:0005829">
    <property type="term" value="C:cytosol"/>
    <property type="evidence" value="ECO:0007669"/>
    <property type="project" value="TreeGrafter"/>
</dbReference>
<dbReference type="KEGG" id="scor:J3U87_18945"/>
<dbReference type="PANTHER" id="PTHR33221:SF2">
    <property type="entry name" value="TRANSCRIPTIONAL REGULATOR"/>
    <property type="match status" value="1"/>
</dbReference>
<protein>
    <submittedName>
        <fullName evidence="1">Rrf2 family transcriptional regulator</fullName>
    </submittedName>
</protein>
<reference evidence="1" key="1">
    <citation type="submission" date="2021-03" db="EMBL/GenBank/DDBJ databases">
        <title>Acanthopleuribacteraceae sp. M133.</title>
        <authorList>
            <person name="Wang G."/>
        </authorList>
    </citation>
    <scope>NUCLEOTIDE SEQUENCE</scope>
    <source>
        <strain evidence="1">M133</strain>
    </source>
</reference>
<dbReference type="PANTHER" id="PTHR33221">
    <property type="entry name" value="WINGED HELIX-TURN-HELIX TRANSCRIPTIONAL REGULATOR, RRF2 FAMILY"/>
    <property type="match status" value="1"/>
</dbReference>
<dbReference type="PROSITE" id="PS01332">
    <property type="entry name" value="HTH_RRF2_1"/>
    <property type="match status" value="1"/>
</dbReference>
<dbReference type="EMBL" id="CP071793">
    <property type="protein sequence ID" value="QTD47674.1"/>
    <property type="molecule type" value="Genomic_DNA"/>
</dbReference>